<dbReference type="PANTHER" id="PTHR10370">
    <property type="entry name" value="ERYTHROPOIETIN"/>
    <property type="match status" value="1"/>
</dbReference>
<evidence type="ECO:0000256" key="7">
    <source>
        <dbReference type="ARBA" id="ARBA00022729"/>
    </source>
</evidence>
<evidence type="ECO:0000256" key="1">
    <source>
        <dbReference type="ARBA" id="ARBA00002679"/>
    </source>
</evidence>
<dbReference type="GO" id="GO:0005615">
    <property type="term" value="C:extracellular space"/>
    <property type="evidence" value="ECO:0007669"/>
    <property type="project" value="TreeGrafter"/>
</dbReference>
<dbReference type="Gene3D" id="1.20.1250.10">
    <property type="match status" value="1"/>
</dbReference>
<evidence type="ECO:0000256" key="10">
    <source>
        <dbReference type="ARBA" id="ARBA00023180"/>
    </source>
</evidence>
<evidence type="ECO:0000256" key="4">
    <source>
        <dbReference type="ARBA" id="ARBA00015421"/>
    </source>
</evidence>
<dbReference type="InterPro" id="IPR001323">
    <property type="entry name" value="EPO_TPO"/>
</dbReference>
<dbReference type="InterPro" id="IPR019767">
    <property type="entry name" value="EPO/TPO_CS"/>
</dbReference>
<keyword evidence="10" id="KW-0325">Glycoprotein</keyword>
<sequence>MRLMDSQAVLDDFADVTQNKRGHLNPDQHQSEPLEKPIKASVCLRMCVVPPGLVAVLLTVLQWAGRGLPSPVRPICDPRVLDRFIMEARDTEIALRGCKAGCGVTGTFVVPLTNVDFVVLETKDTEEQALEVQSGLSLFGQALGAVRESVSRAAVKSLIDNNKSNIHSLGQVLRSLHIKDLSLSQVPAVGDSATRKVSSLSELLRVHTNFLRGKVRLLLTNAPACQQKST</sequence>
<dbReference type="GeneID" id="120057538"/>
<comment type="function">
    <text evidence="1">Hormone involved in the regulation of erythrocyte proliferation and differentiation and the maintenance of a physiological level of circulating erythrocyte mass. Binds to EPOR leading to EPOR dimerization and JAK2 activation thereby activating specific downstream effectors, including STAT1 and STAT3.</text>
</comment>
<keyword evidence="11" id="KW-1185">Reference proteome</keyword>
<dbReference type="SUPFAM" id="SSF47266">
    <property type="entry name" value="4-helical cytokines"/>
    <property type="match status" value="1"/>
</dbReference>
<dbReference type="GO" id="GO:0005125">
    <property type="term" value="F:cytokine activity"/>
    <property type="evidence" value="ECO:0007669"/>
    <property type="project" value="TreeGrafter"/>
</dbReference>
<dbReference type="GO" id="GO:0005179">
    <property type="term" value="F:hormone activity"/>
    <property type="evidence" value="ECO:0007669"/>
    <property type="project" value="UniProtKB-KW"/>
</dbReference>
<evidence type="ECO:0000256" key="9">
    <source>
        <dbReference type="ARBA" id="ARBA00023157"/>
    </source>
</evidence>
<comment type="subcellular location">
    <subcellularLocation>
        <location evidence="2">Secreted</location>
    </subcellularLocation>
</comment>
<protein>
    <recommendedName>
        <fullName evidence="4">Erythropoietin</fullName>
    </recommendedName>
</protein>
<accession>A0A8U1EKK9</accession>
<gene>
    <name evidence="12" type="primary">LOC120057538</name>
</gene>
<evidence type="ECO:0000313" key="11">
    <source>
        <dbReference type="Proteomes" id="UP000808372"/>
    </source>
</evidence>
<reference evidence="12" key="1">
    <citation type="submission" date="2025-08" db="UniProtKB">
        <authorList>
            <consortium name="RefSeq"/>
        </authorList>
    </citation>
    <scope>IDENTIFICATION</scope>
    <source>
        <tissue evidence="12">White muscle</tissue>
    </source>
</reference>
<evidence type="ECO:0000256" key="2">
    <source>
        <dbReference type="ARBA" id="ARBA00004613"/>
    </source>
</evidence>
<dbReference type="PRINTS" id="PR00272">
    <property type="entry name" value="ERYTHROPTN"/>
</dbReference>
<evidence type="ECO:0000256" key="6">
    <source>
        <dbReference type="ARBA" id="ARBA00022702"/>
    </source>
</evidence>
<evidence type="ECO:0000256" key="8">
    <source>
        <dbReference type="ARBA" id="ARBA00023057"/>
    </source>
</evidence>
<keyword evidence="8" id="KW-0265">Erythrocyte maturation</keyword>
<dbReference type="Proteomes" id="UP000808372">
    <property type="component" value="Chromosome 12"/>
</dbReference>
<keyword evidence="7" id="KW-0732">Signal</keyword>
<dbReference type="PROSITE" id="PS00817">
    <property type="entry name" value="EPO_TPO"/>
    <property type="match status" value="1"/>
</dbReference>
<dbReference type="PANTHER" id="PTHR10370:SF0">
    <property type="entry name" value="ERYTHROPOIETIN"/>
    <property type="match status" value="1"/>
</dbReference>
<dbReference type="KEGG" id="snh:120057538"/>
<keyword evidence="5" id="KW-0964">Secreted</keyword>
<dbReference type="InterPro" id="IPR009079">
    <property type="entry name" value="4_helix_cytokine-like_core"/>
</dbReference>
<comment type="similarity">
    <text evidence="3">Belongs to the EPO/TPO family.</text>
</comment>
<organism evidence="11 12">
    <name type="scientific">Salvelinus namaycush</name>
    <name type="common">Lake trout</name>
    <name type="synonym">Salmo namaycush</name>
    <dbReference type="NCBI Taxonomy" id="8040"/>
    <lineage>
        <taxon>Eukaryota</taxon>
        <taxon>Metazoa</taxon>
        <taxon>Chordata</taxon>
        <taxon>Craniata</taxon>
        <taxon>Vertebrata</taxon>
        <taxon>Euteleostomi</taxon>
        <taxon>Actinopterygii</taxon>
        <taxon>Neopterygii</taxon>
        <taxon>Teleostei</taxon>
        <taxon>Protacanthopterygii</taxon>
        <taxon>Salmoniformes</taxon>
        <taxon>Salmonidae</taxon>
        <taxon>Salmoninae</taxon>
        <taxon>Salvelinus</taxon>
    </lineage>
</organism>
<dbReference type="GO" id="GO:0048823">
    <property type="term" value="P:nucleate erythrocyte development"/>
    <property type="evidence" value="ECO:0007669"/>
    <property type="project" value="TreeGrafter"/>
</dbReference>
<dbReference type="Pfam" id="PF00758">
    <property type="entry name" value="EPO_TPO"/>
    <property type="match status" value="1"/>
</dbReference>
<proteinExistence type="inferred from homology"/>
<keyword evidence="9" id="KW-1015">Disulfide bond</keyword>
<evidence type="ECO:0000256" key="5">
    <source>
        <dbReference type="ARBA" id="ARBA00022525"/>
    </source>
</evidence>
<dbReference type="InterPro" id="IPR003013">
    <property type="entry name" value="Erythroptn"/>
</dbReference>
<dbReference type="GO" id="GO:0005128">
    <property type="term" value="F:erythropoietin receptor binding"/>
    <property type="evidence" value="ECO:0007669"/>
    <property type="project" value="InterPro"/>
</dbReference>
<dbReference type="RefSeq" id="XP_038862059.1">
    <property type="nucleotide sequence ID" value="XM_039006131.1"/>
</dbReference>
<name>A0A8U1EKK9_SALNM</name>
<dbReference type="GO" id="GO:0043249">
    <property type="term" value="P:erythrocyte maturation"/>
    <property type="evidence" value="ECO:0007669"/>
    <property type="project" value="UniProtKB-KW"/>
</dbReference>
<evidence type="ECO:0000256" key="3">
    <source>
        <dbReference type="ARBA" id="ARBA00005782"/>
    </source>
</evidence>
<keyword evidence="6" id="KW-0372">Hormone</keyword>
<dbReference type="AlphaFoldDB" id="A0A8U1EKK9"/>
<evidence type="ECO:0000313" key="12">
    <source>
        <dbReference type="RefSeq" id="XP_038862059.1"/>
    </source>
</evidence>